<sequence length="113" mass="12450">LGFVDDSIAPLYFRAADIFCNPSNFEVMSTVDVESMAAGTPILVPEGTSQEELLFKGRNGLSFRNADPVDLSNKIGQMLDSLGTFSTIEYAKKFTPERHVEALLSIYRSLLGR</sequence>
<name>T0ZW52_9ZZZZ</name>
<gene>
    <name evidence="2" type="ORF">B2A_12802</name>
</gene>
<dbReference type="Pfam" id="PF13692">
    <property type="entry name" value="Glyco_trans_1_4"/>
    <property type="match status" value="1"/>
</dbReference>
<proteinExistence type="predicted"/>
<evidence type="ECO:0000256" key="1">
    <source>
        <dbReference type="ARBA" id="ARBA00022679"/>
    </source>
</evidence>
<comment type="caution">
    <text evidence="2">The sequence shown here is derived from an EMBL/GenBank/DDBJ whole genome shotgun (WGS) entry which is preliminary data.</text>
</comment>
<reference evidence="2" key="1">
    <citation type="submission" date="2013-08" db="EMBL/GenBank/DDBJ databases">
        <authorList>
            <person name="Mendez C."/>
            <person name="Richter M."/>
            <person name="Ferrer M."/>
            <person name="Sanchez J."/>
        </authorList>
    </citation>
    <scope>NUCLEOTIDE SEQUENCE</scope>
</reference>
<keyword evidence="2" id="KW-0328">Glycosyltransferase</keyword>
<dbReference type="SUPFAM" id="SSF53756">
    <property type="entry name" value="UDP-Glycosyltransferase/glycogen phosphorylase"/>
    <property type="match status" value="1"/>
</dbReference>
<evidence type="ECO:0000313" key="2">
    <source>
        <dbReference type="EMBL" id="EQD34120.1"/>
    </source>
</evidence>
<protein>
    <submittedName>
        <fullName evidence="2">Glycosyl transferase group 1</fullName>
        <ecNumber evidence="2">2.4.-.-</ecNumber>
    </submittedName>
</protein>
<dbReference type="EMBL" id="AUZZ01009232">
    <property type="protein sequence ID" value="EQD34120.1"/>
    <property type="molecule type" value="Genomic_DNA"/>
</dbReference>
<accession>T0ZW52</accession>
<dbReference type="GO" id="GO:0016757">
    <property type="term" value="F:glycosyltransferase activity"/>
    <property type="evidence" value="ECO:0007669"/>
    <property type="project" value="UniProtKB-KW"/>
</dbReference>
<reference evidence="2" key="2">
    <citation type="journal article" date="2014" name="ISME J.">
        <title>Microbial stratification in low pH oxic and suboxic macroscopic growths along an acid mine drainage.</title>
        <authorList>
            <person name="Mendez-Garcia C."/>
            <person name="Mesa V."/>
            <person name="Sprenger R.R."/>
            <person name="Richter M."/>
            <person name="Diez M.S."/>
            <person name="Solano J."/>
            <person name="Bargiela R."/>
            <person name="Golyshina O.V."/>
            <person name="Manteca A."/>
            <person name="Ramos J.L."/>
            <person name="Gallego J.R."/>
            <person name="Llorente I."/>
            <person name="Martins Dos Santos V.A."/>
            <person name="Jensen O.N."/>
            <person name="Pelaez A.I."/>
            <person name="Sanchez J."/>
            <person name="Ferrer M."/>
        </authorList>
    </citation>
    <scope>NUCLEOTIDE SEQUENCE</scope>
</reference>
<dbReference type="EC" id="2.4.-.-" evidence="2"/>
<feature type="non-terminal residue" evidence="2">
    <location>
        <position position="1"/>
    </location>
</feature>
<dbReference type="PANTHER" id="PTHR46401:SF2">
    <property type="entry name" value="GLYCOSYLTRANSFERASE WBBK-RELATED"/>
    <property type="match status" value="1"/>
</dbReference>
<organism evidence="2">
    <name type="scientific">mine drainage metagenome</name>
    <dbReference type="NCBI Taxonomy" id="410659"/>
    <lineage>
        <taxon>unclassified sequences</taxon>
        <taxon>metagenomes</taxon>
        <taxon>ecological metagenomes</taxon>
    </lineage>
</organism>
<dbReference type="Gene3D" id="3.40.50.2000">
    <property type="entry name" value="Glycogen Phosphorylase B"/>
    <property type="match status" value="2"/>
</dbReference>
<keyword evidence="1 2" id="KW-0808">Transferase</keyword>
<dbReference type="AlphaFoldDB" id="T0ZW52"/>
<dbReference type="GO" id="GO:0009103">
    <property type="term" value="P:lipopolysaccharide biosynthetic process"/>
    <property type="evidence" value="ECO:0007669"/>
    <property type="project" value="TreeGrafter"/>
</dbReference>
<dbReference type="PANTHER" id="PTHR46401">
    <property type="entry name" value="GLYCOSYLTRANSFERASE WBBK-RELATED"/>
    <property type="match status" value="1"/>
</dbReference>